<feature type="domain" description="Trypsin-co-occurring" evidence="2">
    <location>
        <begin position="9"/>
        <end position="104"/>
    </location>
</feature>
<proteinExistence type="predicted"/>
<dbReference type="InterPro" id="IPR045794">
    <property type="entry name" value="Trypco1"/>
</dbReference>
<dbReference type="Proteomes" id="UP000565579">
    <property type="component" value="Unassembled WGS sequence"/>
</dbReference>
<keyword evidence="4" id="KW-1185">Reference proteome</keyword>
<dbReference type="NCBIfam" id="NF041216">
    <property type="entry name" value="CU044_2847_fam"/>
    <property type="match status" value="1"/>
</dbReference>
<dbReference type="Pfam" id="PF19493">
    <property type="entry name" value="Trypco1"/>
    <property type="match status" value="1"/>
</dbReference>
<evidence type="ECO:0000256" key="1">
    <source>
        <dbReference type="SAM" id="MobiDB-lite"/>
    </source>
</evidence>
<dbReference type="AlphaFoldDB" id="A0A7X0NWL2"/>
<evidence type="ECO:0000259" key="2">
    <source>
        <dbReference type="Pfam" id="PF19493"/>
    </source>
</evidence>
<gene>
    <name evidence="3" type="ORF">HD593_005783</name>
</gene>
<dbReference type="RefSeq" id="WP_185105148.1">
    <property type="nucleotide sequence ID" value="NZ_BAAAXY010000099.1"/>
</dbReference>
<comment type="caution">
    <text evidence="3">The sequence shown here is derived from an EMBL/GenBank/DDBJ whole genome shotgun (WGS) entry which is preliminary data.</text>
</comment>
<reference evidence="3 4" key="1">
    <citation type="submission" date="2020-08" db="EMBL/GenBank/DDBJ databases">
        <title>Sequencing the genomes of 1000 actinobacteria strains.</title>
        <authorList>
            <person name="Klenk H.-P."/>
        </authorList>
    </citation>
    <scope>NUCLEOTIDE SEQUENCE [LARGE SCALE GENOMIC DNA]</scope>
    <source>
        <strain evidence="3 4">DSM 43768</strain>
    </source>
</reference>
<accession>A0A7X0NWL2</accession>
<organism evidence="3 4">
    <name type="scientific">Nonomuraea rubra</name>
    <dbReference type="NCBI Taxonomy" id="46180"/>
    <lineage>
        <taxon>Bacteria</taxon>
        <taxon>Bacillati</taxon>
        <taxon>Actinomycetota</taxon>
        <taxon>Actinomycetes</taxon>
        <taxon>Streptosporangiales</taxon>
        <taxon>Streptosporangiaceae</taxon>
        <taxon>Nonomuraea</taxon>
    </lineage>
</organism>
<protein>
    <recommendedName>
        <fullName evidence="2">Trypsin-co-occurring domain-containing protein</fullName>
    </recommendedName>
</protein>
<evidence type="ECO:0000313" key="3">
    <source>
        <dbReference type="EMBL" id="MBB6550988.1"/>
    </source>
</evidence>
<feature type="region of interest" description="Disordered" evidence="1">
    <location>
        <begin position="137"/>
        <end position="164"/>
    </location>
</feature>
<dbReference type="EMBL" id="JACHMI010000001">
    <property type="protein sequence ID" value="MBB6550988.1"/>
    <property type="molecule type" value="Genomic_DNA"/>
</dbReference>
<sequence>MAVVEFGAGQGGRVYVEVADQDDGDGLVRAGAGDRVVRAAAQTWNGALSGIRAAAEGVAAQVGALEPAPEEVEVTFGVAVSGKLGATLVSTGSDAHVNVRIVWRNPTADPAGTAATASAARPADAAGTAEAAAGAASPADAAGTAKPAGTAKSAGTAGAVGPFA</sequence>
<evidence type="ECO:0000313" key="4">
    <source>
        <dbReference type="Proteomes" id="UP000565579"/>
    </source>
</evidence>
<name>A0A7X0NWL2_9ACTN</name>